<comment type="caution">
    <text evidence="6">The sequence shown here is derived from an EMBL/GenBank/DDBJ whole genome shotgun (WGS) entry which is preliminary data.</text>
</comment>
<evidence type="ECO:0000256" key="2">
    <source>
        <dbReference type="ARBA" id="ARBA00022723"/>
    </source>
</evidence>
<dbReference type="Proteomes" id="UP000055035">
    <property type="component" value="Unassembled WGS sequence"/>
</dbReference>
<dbReference type="SUPFAM" id="SSF50129">
    <property type="entry name" value="GroES-like"/>
    <property type="match status" value="1"/>
</dbReference>
<dbReference type="GO" id="GO:0004022">
    <property type="term" value="F:alcohol dehydrogenase (NAD+) activity"/>
    <property type="evidence" value="ECO:0007669"/>
    <property type="project" value="TreeGrafter"/>
</dbReference>
<evidence type="ECO:0000256" key="3">
    <source>
        <dbReference type="ARBA" id="ARBA00022833"/>
    </source>
</evidence>
<dbReference type="STRING" id="456.Ljor_0422"/>
<proteinExistence type="predicted"/>
<keyword evidence="4" id="KW-0560">Oxidoreductase</keyword>
<evidence type="ECO:0000256" key="4">
    <source>
        <dbReference type="ARBA" id="ARBA00023002"/>
    </source>
</evidence>
<dbReference type="Pfam" id="PF08240">
    <property type="entry name" value="ADH_N"/>
    <property type="match status" value="1"/>
</dbReference>
<evidence type="ECO:0000256" key="1">
    <source>
        <dbReference type="ARBA" id="ARBA00001947"/>
    </source>
</evidence>
<dbReference type="GO" id="GO:0005737">
    <property type="term" value="C:cytoplasm"/>
    <property type="evidence" value="ECO:0007669"/>
    <property type="project" value="TreeGrafter"/>
</dbReference>
<evidence type="ECO:0000313" key="7">
    <source>
        <dbReference type="Proteomes" id="UP000055035"/>
    </source>
</evidence>
<dbReference type="Gene3D" id="3.90.180.10">
    <property type="entry name" value="Medium-chain alcohol dehydrogenases, catalytic domain"/>
    <property type="match status" value="1"/>
</dbReference>
<dbReference type="InterPro" id="IPR011032">
    <property type="entry name" value="GroES-like_sf"/>
</dbReference>
<evidence type="ECO:0000259" key="5">
    <source>
        <dbReference type="Pfam" id="PF08240"/>
    </source>
</evidence>
<gene>
    <name evidence="6" type="primary">adhT</name>
    <name evidence="6" type="ORF">Ljor_0422</name>
</gene>
<sequence>MRAMVLERLHHPLKLESRDIPKPNEHQLLIRVKACGICRTDLHVVDGELPHPKLPIVPGHQIVGVVEESGREVRHFKKGQRVGVPWLGGSCGICKFCRSGRENLCDQAQFTGYQLDGGFAEYCIADARFCFPIPDAYPNEQAAPLFVLALLAIGLS</sequence>
<dbReference type="PANTHER" id="PTHR42940:SF8">
    <property type="entry name" value="VACUOLAR PROTEIN SORTING-ASSOCIATED PROTEIN 11"/>
    <property type="match status" value="1"/>
</dbReference>
<accession>A0A0W0V7N2</accession>
<name>A0A0W0V7N2_9GAMM</name>
<feature type="domain" description="Alcohol dehydrogenase-like N-terminal" evidence="5">
    <location>
        <begin position="25"/>
        <end position="135"/>
    </location>
</feature>
<organism evidence="6 7">
    <name type="scientific">Legionella jordanis</name>
    <dbReference type="NCBI Taxonomy" id="456"/>
    <lineage>
        <taxon>Bacteria</taxon>
        <taxon>Pseudomonadati</taxon>
        <taxon>Pseudomonadota</taxon>
        <taxon>Gammaproteobacteria</taxon>
        <taxon>Legionellales</taxon>
        <taxon>Legionellaceae</taxon>
        <taxon>Legionella</taxon>
    </lineage>
</organism>
<dbReference type="AlphaFoldDB" id="A0A0W0V7N2"/>
<reference evidence="6 7" key="1">
    <citation type="submission" date="2015-11" db="EMBL/GenBank/DDBJ databases">
        <title>Genomic analysis of 38 Legionella species identifies large and diverse effector repertoires.</title>
        <authorList>
            <person name="Burstein D."/>
            <person name="Amaro F."/>
            <person name="Zusman T."/>
            <person name="Lifshitz Z."/>
            <person name="Cohen O."/>
            <person name="Gilbert J.A."/>
            <person name="Pupko T."/>
            <person name="Shuman H.A."/>
            <person name="Segal G."/>
        </authorList>
    </citation>
    <scope>NUCLEOTIDE SEQUENCE [LARGE SCALE GENOMIC DNA]</scope>
    <source>
        <strain evidence="6 7">BL-540</strain>
    </source>
</reference>
<protein>
    <submittedName>
        <fullName evidence="6">Alcohol dehydrogenase</fullName>
    </submittedName>
</protein>
<dbReference type="GO" id="GO:0046872">
    <property type="term" value="F:metal ion binding"/>
    <property type="evidence" value="ECO:0007669"/>
    <property type="project" value="UniProtKB-KW"/>
</dbReference>
<dbReference type="PANTHER" id="PTHR42940">
    <property type="entry name" value="ALCOHOL DEHYDROGENASE 1-RELATED"/>
    <property type="match status" value="1"/>
</dbReference>
<keyword evidence="3" id="KW-0862">Zinc</keyword>
<keyword evidence="2" id="KW-0479">Metal-binding</keyword>
<evidence type="ECO:0000313" key="6">
    <source>
        <dbReference type="EMBL" id="KTD16116.1"/>
    </source>
</evidence>
<keyword evidence="7" id="KW-1185">Reference proteome</keyword>
<dbReference type="PATRIC" id="fig|456.5.peg.447"/>
<comment type="cofactor">
    <cofactor evidence="1">
        <name>Zn(2+)</name>
        <dbReference type="ChEBI" id="CHEBI:29105"/>
    </cofactor>
</comment>
<dbReference type="EMBL" id="LNYJ01000011">
    <property type="protein sequence ID" value="KTD16116.1"/>
    <property type="molecule type" value="Genomic_DNA"/>
</dbReference>
<dbReference type="InterPro" id="IPR013154">
    <property type="entry name" value="ADH-like_N"/>
</dbReference>